<sequence>MTGSSRIVAVLGPTNTGKTHYAIERMLGHRTGVMGLPLRLLAREVYDRVVAVRGPSVVALVTGEERIVPPRTQYWICTVEAMPEGMGCDFLAVDEIQLCADPERGHVFTDRLMRARGQLETLFLGSDTMRGPIRALVPEAQFQGRERMSQLAYSGAKKISRMPERSAVVGFSVEGVYAIAELIRRQKGGAAVVMGALSPRTRNAQVELYQNGDVDFLVATDAIGMGLNLDIDHVAFSALTKFDGRRMRPLAPNELAQIAGRAGRGMSHGTFGVTGEARPLDEPVAQAIMEHRFTPLKKLNWRSAALEFGTIEHLIRSLERPPTGENLTRAREADDLGALKSLAQVDEVFARASDPASVRLLWDVCRIPDFRGISHAEHSALLEVIFGYLHESGIVPDDWLARQIKRIDRTDGDIDTLSKRLAFIRTWTYVAQRKGWTRDESHWRGLTRAVEDRVSDALHERLTQRFVDRRTSVLLRRLKQKEALLAEVNDKGEVTVEGEFVGRLEGFRFSADKSAAAGAEEKAVKAASLQALAPQFHLRADRFYNAPDTEIDFTEQGGLMWGEHAVGKLVAGPEPLKPQVEVFVDDTAGAEVALKVERRLQHFIDRKVALLFEPLLTLQRDEDLSGLARGFGFRMIEAFGILPRADVVQEVKDLDQDARGALRKHGIRFGQFTIFMPLLLKPAPTRLRLVLWSLAKGLQEFPESPPPGLVTVPTVKDAPDGYHTMCGYRAAGERAVRIDMLERLADMLRAEDSRSGFEAKPDMLSITGTTLEQFADLMQGLGYKGERGERVKVKPTPAPEAPVSETSPESRASADPETAASAAPDTAEAQPVAETAAPASEPALTEEPASAPAPEPTEELTASESTSDAGAAAEEPSPEEPEMEVFYTFTWARPSRDHQGPRGKGGQKERQGAKPQGKGRPRGKGPGKGSRQDKGAKSFAARPPRPEKKIDPDNPFAAALMGLKDKT</sequence>
<comment type="caution">
    <text evidence="7">The sequence shown here is derived from an EMBL/GenBank/DDBJ whole genome shotgun (WGS) entry which is preliminary data.</text>
</comment>
<reference evidence="8" key="1">
    <citation type="submission" date="2023-05" db="EMBL/GenBank/DDBJ databases">
        <title>Sedimentitalea sp. nov. JM2-8.</title>
        <authorList>
            <person name="Huang J."/>
        </authorList>
    </citation>
    <scope>NUCLEOTIDE SEQUENCE [LARGE SCALE GENOMIC DNA]</scope>
    <source>
        <strain evidence="8">KHS03</strain>
    </source>
</reference>
<keyword evidence="2" id="KW-0378">Hydrolase</keyword>
<dbReference type="Gene3D" id="3.40.50.300">
    <property type="entry name" value="P-loop containing nucleotide triphosphate hydrolases"/>
    <property type="match status" value="2"/>
</dbReference>
<dbReference type="Pfam" id="PF00271">
    <property type="entry name" value="Helicase_C"/>
    <property type="match status" value="1"/>
</dbReference>
<dbReference type="Proteomes" id="UP001255416">
    <property type="component" value="Unassembled WGS sequence"/>
</dbReference>
<keyword evidence="1" id="KW-0547">Nucleotide-binding</keyword>
<organism evidence="7 8">
    <name type="scientific">Sedimentitalea todarodis</name>
    <dbReference type="NCBI Taxonomy" id="1631240"/>
    <lineage>
        <taxon>Bacteria</taxon>
        <taxon>Pseudomonadati</taxon>
        <taxon>Pseudomonadota</taxon>
        <taxon>Alphaproteobacteria</taxon>
        <taxon>Rhodobacterales</taxon>
        <taxon>Paracoccaceae</taxon>
        <taxon>Sedimentitalea</taxon>
    </lineage>
</organism>
<dbReference type="EMBL" id="JASMWN010000001">
    <property type="protein sequence ID" value="MDU9002712.1"/>
    <property type="molecule type" value="Genomic_DNA"/>
</dbReference>
<dbReference type="GO" id="GO:0004386">
    <property type="term" value="F:helicase activity"/>
    <property type="evidence" value="ECO:0007669"/>
    <property type="project" value="UniProtKB-KW"/>
</dbReference>
<evidence type="ECO:0000313" key="8">
    <source>
        <dbReference type="Proteomes" id="UP001255416"/>
    </source>
</evidence>
<gene>
    <name evidence="7" type="ORF">QO231_02455</name>
</gene>
<dbReference type="RefSeq" id="WP_316772909.1">
    <property type="nucleotide sequence ID" value="NZ_JASMWN010000001.1"/>
</dbReference>
<dbReference type="PANTHER" id="PTHR12131:SF1">
    <property type="entry name" value="ATP-DEPENDENT RNA HELICASE SUPV3L1, MITOCHONDRIAL-RELATED"/>
    <property type="match status" value="1"/>
</dbReference>
<keyword evidence="3 7" id="KW-0347">Helicase</keyword>
<dbReference type="InterPro" id="IPR050699">
    <property type="entry name" value="RNA-DNA_Helicase"/>
</dbReference>
<evidence type="ECO:0000313" key="7">
    <source>
        <dbReference type="EMBL" id="MDU9002712.1"/>
    </source>
</evidence>
<evidence type="ECO:0000256" key="3">
    <source>
        <dbReference type="ARBA" id="ARBA00022806"/>
    </source>
</evidence>
<feature type="compositionally biased region" description="Basic and acidic residues" evidence="5">
    <location>
        <begin position="894"/>
        <end position="912"/>
    </location>
</feature>
<keyword evidence="8" id="KW-1185">Reference proteome</keyword>
<feature type="region of interest" description="Disordered" evidence="5">
    <location>
        <begin position="786"/>
        <end position="967"/>
    </location>
</feature>
<protein>
    <submittedName>
        <fullName evidence="7">Helicase-related protein</fullName>
    </submittedName>
</protein>
<evidence type="ECO:0000256" key="2">
    <source>
        <dbReference type="ARBA" id="ARBA00022801"/>
    </source>
</evidence>
<accession>A0ABU3V961</accession>
<dbReference type="Pfam" id="PF22527">
    <property type="entry name" value="DEXQc_Suv3"/>
    <property type="match status" value="1"/>
</dbReference>
<dbReference type="SMART" id="SM00490">
    <property type="entry name" value="HELICc"/>
    <property type="match status" value="1"/>
</dbReference>
<dbReference type="InterPro" id="IPR001650">
    <property type="entry name" value="Helicase_C-like"/>
</dbReference>
<dbReference type="PROSITE" id="PS51194">
    <property type="entry name" value="HELICASE_CTER"/>
    <property type="match status" value="1"/>
</dbReference>
<dbReference type="InterPro" id="IPR027417">
    <property type="entry name" value="P-loop_NTPase"/>
</dbReference>
<proteinExistence type="predicted"/>
<feature type="compositionally biased region" description="Low complexity" evidence="5">
    <location>
        <begin position="859"/>
        <end position="875"/>
    </location>
</feature>
<name>A0ABU3V961_9RHOB</name>
<evidence type="ECO:0000256" key="4">
    <source>
        <dbReference type="ARBA" id="ARBA00022840"/>
    </source>
</evidence>
<feature type="compositionally biased region" description="Low complexity" evidence="5">
    <location>
        <begin position="813"/>
        <end position="852"/>
    </location>
</feature>
<keyword evidence="4" id="KW-0067">ATP-binding</keyword>
<dbReference type="InterPro" id="IPR055206">
    <property type="entry name" value="DEXQc_SUV3"/>
</dbReference>
<dbReference type="SUPFAM" id="SSF52540">
    <property type="entry name" value="P-loop containing nucleoside triphosphate hydrolases"/>
    <property type="match status" value="2"/>
</dbReference>
<feature type="domain" description="Helicase C-terminal" evidence="6">
    <location>
        <begin position="154"/>
        <end position="307"/>
    </location>
</feature>
<dbReference type="PANTHER" id="PTHR12131">
    <property type="entry name" value="ATP-DEPENDENT RNA AND DNA HELICASE"/>
    <property type="match status" value="1"/>
</dbReference>
<evidence type="ECO:0000256" key="1">
    <source>
        <dbReference type="ARBA" id="ARBA00022741"/>
    </source>
</evidence>
<evidence type="ECO:0000259" key="6">
    <source>
        <dbReference type="PROSITE" id="PS51194"/>
    </source>
</evidence>
<evidence type="ECO:0000256" key="5">
    <source>
        <dbReference type="SAM" id="MobiDB-lite"/>
    </source>
</evidence>